<dbReference type="AlphaFoldDB" id="A0A135I4D9"/>
<proteinExistence type="predicted"/>
<evidence type="ECO:0000313" key="4">
    <source>
        <dbReference type="EMBL" id="KXF80321.1"/>
    </source>
</evidence>
<dbReference type="InterPro" id="IPR043128">
    <property type="entry name" value="Rev_trsase/Diguanyl_cyclase"/>
</dbReference>
<evidence type="ECO:0000256" key="1">
    <source>
        <dbReference type="ARBA" id="ARBA00012528"/>
    </source>
</evidence>
<dbReference type="PANTHER" id="PTHR45138:SF9">
    <property type="entry name" value="DIGUANYLATE CYCLASE DGCM-RELATED"/>
    <property type="match status" value="1"/>
</dbReference>
<dbReference type="NCBIfam" id="TIGR00254">
    <property type="entry name" value="GGDEF"/>
    <property type="match status" value="1"/>
</dbReference>
<evidence type="ECO:0000259" key="3">
    <source>
        <dbReference type="PROSITE" id="PS50887"/>
    </source>
</evidence>
<protein>
    <recommendedName>
        <fullName evidence="1">diguanylate cyclase</fullName>
        <ecNumber evidence="1">2.7.7.65</ecNumber>
    </recommendedName>
</protein>
<dbReference type="OrthoDB" id="9812260at2"/>
<dbReference type="PROSITE" id="PS50887">
    <property type="entry name" value="GGDEF"/>
    <property type="match status" value="1"/>
</dbReference>
<keyword evidence="5" id="KW-1185">Reference proteome</keyword>
<dbReference type="CDD" id="cd01949">
    <property type="entry name" value="GGDEF"/>
    <property type="match status" value="1"/>
</dbReference>
<evidence type="ECO:0000256" key="2">
    <source>
        <dbReference type="ARBA" id="ARBA00034247"/>
    </source>
</evidence>
<gene>
    <name evidence="4" type="ORF">ATN88_10890</name>
</gene>
<accession>A0A135I4D9</accession>
<organism evidence="4 5">
    <name type="scientific">Enterovibrio coralii</name>
    <dbReference type="NCBI Taxonomy" id="294935"/>
    <lineage>
        <taxon>Bacteria</taxon>
        <taxon>Pseudomonadati</taxon>
        <taxon>Pseudomonadota</taxon>
        <taxon>Gammaproteobacteria</taxon>
        <taxon>Vibrionales</taxon>
        <taxon>Vibrionaceae</taxon>
        <taxon>Enterovibrio</taxon>
    </lineage>
</organism>
<sequence>MIDVDHFKRINDNYGHLKGDTVLSTIAQSLRENVREAVAISRLGGEELCLFLSICNDAKLELTCDYIRSYLVQMASEQISICT</sequence>
<dbReference type="EMBL" id="LNTY01000055">
    <property type="protein sequence ID" value="KXF80321.1"/>
    <property type="molecule type" value="Genomic_DNA"/>
</dbReference>
<dbReference type="InterPro" id="IPR050469">
    <property type="entry name" value="Diguanylate_Cyclase"/>
</dbReference>
<dbReference type="Gene3D" id="3.30.70.270">
    <property type="match status" value="1"/>
</dbReference>
<dbReference type="Proteomes" id="UP000070529">
    <property type="component" value="Unassembled WGS sequence"/>
</dbReference>
<dbReference type="InterPro" id="IPR000160">
    <property type="entry name" value="GGDEF_dom"/>
</dbReference>
<dbReference type="GO" id="GO:0005886">
    <property type="term" value="C:plasma membrane"/>
    <property type="evidence" value="ECO:0007669"/>
    <property type="project" value="TreeGrafter"/>
</dbReference>
<dbReference type="Pfam" id="PF00990">
    <property type="entry name" value="GGDEF"/>
    <property type="match status" value="1"/>
</dbReference>
<dbReference type="PANTHER" id="PTHR45138">
    <property type="entry name" value="REGULATORY COMPONENTS OF SENSORY TRANSDUCTION SYSTEM"/>
    <property type="match status" value="1"/>
</dbReference>
<dbReference type="InterPro" id="IPR029787">
    <property type="entry name" value="Nucleotide_cyclase"/>
</dbReference>
<dbReference type="RefSeq" id="WP_067419548.1">
    <property type="nucleotide sequence ID" value="NZ_LNTY01000055.1"/>
</dbReference>
<reference evidence="4 5" key="1">
    <citation type="submission" date="2015-11" db="EMBL/GenBank/DDBJ databases">
        <title>Genomic Taxonomy of the Vibrionaceae.</title>
        <authorList>
            <person name="Gomez-Gil B."/>
            <person name="Enciso-Ibarra J."/>
        </authorList>
    </citation>
    <scope>NUCLEOTIDE SEQUENCE [LARGE SCALE GENOMIC DNA]</scope>
    <source>
        <strain evidence="4 5">CAIM 912</strain>
    </source>
</reference>
<feature type="domain" description="GGDEF" evidence="3">
    <location>
        <begin position="1"/>
        <end position="83"/>
    </location>
</feature>
<evidence type="ECO:0000313" key="5">
    <source>
        <dbReference type="Proteomes" id="UP000070529"/>
    </source>
</evidence>
<dbReference type="STRING" id="294935.ATN88_10890"/>
<dbReference type="GO" id="GO:1902201">
    <property type="term" value="P:negative regulation of bacterial-type flagellum-dependent cell motility"/>
    <property type="evidence" value="ECO:0007669"/>
    <property type="project" value="TreeGrafter"/>
</dbReference>
<dbReference type="GO" id="GO:0052621">
    <property type="term" value="F:diguanylate cyclase activity"/>
    <property type="evidence" value="ECO:0007669"/>
    <property type="project" value="UniProtKB-EC"/>
</dbReference>
<dbReference type="EC" id="2.7.7.65" evidence="1"/>
<name>A0A135I4D9_9GAMM</name>
<comment type="caution">
    <text evidence="4">The sequence shown here is derived from an EMBL/GenBank/DDBJ whole genome shotgun (WGS) entry which is preliminary data.</text>
</comment>
<comment type="catalytic activity">
    <reaction evidence="2">
        <text>2 GTP = 3',3'-c-di-GMP + 2 diphosphate</text>
        <dbReference type="Rhea" id="RHEA:24898"/>
        <dbReference type="ChEBI" id="CHEBI:33019"/>
        <dbReference type="ChEBI" id="CHEBI:37565"/>
        <dbReference type="ChEBI" id="CHEBI:58805"/>
        <dbReference type="EC" id="2.7.7.65"/>
    </reaction>
</comment>
<dbReference type="GO" id="GO:0043709">
    <property type="term" value="P:cell adhesion involved in single-species biofilm formation"/>
    <property type="evidence" value="ECO:0007669"/>
    <property type="project" value="TreeGrafter"/>
</dbReference>
<dbReference type="SUPFAM" id="SSF55073">
    <property type="entry name" value="Nucleotide cyclase"/>
    <property type="match status" value="1"/>
</dbReference>